<keyword evidence="3" id="KW-0808">Transferase</keyword>
<dbReference type="EMBL" id="MEVI01000003">
    <property type="protein sequence ID" value="OGC54959.1"/>
    <property type="molecule type" value="Genomic_DNA"/>
</dbReference>
<gene>
    <name evidence="6" type="ORF">A3A78_03185</name>
</gene>
<evidence type="ECO:0000313" key="7">
    <source>
        <dbReference type="Proteomes" id="UP000176504"/>
    </source>
</evidence>
<dbReference type="Proteomes" id="UP000176504">
    <property type="component" value="Unassembled WGS sequence"/>
</dbReference>
<feature type="transmembrane region" description="Helical" evidence="4">
    <location>
        <begin position="277"/>
        <end position="301"/>
    </location>
</feature>
<accession>A0A1F4VCV8</accession>
<evidence type="ECO:0000259" key="5">
    <source>
        <dbReference type="Pfam" id="PF00535"/>
    </source>
</evidence>
<dbReference type="SUPFAM" id="SSF53448">
    <property type="entry name" value="Nucleotide-diphospho-sugar transferases"/>
    <property type="match status" value="1"/>
</dbReference>
<dbReference type="AlphaFoldDB" id="A0A1F4VCV8"/>
<comment type="similarity">
    <text evidence="1">Belongs to the glycosyltransferase 2 family.</text>
</comment>
<dbReference type="InterPro" id="IPR029044">
    <property type="entry name" value="Nucleotide-diphossugar_trans"/>
</dbReference>
<feature type="domain" description="Glycosyltransferase 2-like" evidence="5">
    <location>
        <begin position="5"/>
        <end position="112"/>
    </location>
</feature>
<organism evidence="6 7">
    <name type="scientific">candidate division WWE3 bacterium RIFCSPLOWO2_01_FULL_41_18</name>
    <dbReference type="NCBI Taxonomy" id="1802625"/>
    <lineage>
        <taxon>Bacteria</taxon>
        <taxon>Katanobacteria</taxon>
    </lineage>
</organism>
<feature type="transmembrane region" description="Helical" evidence="4">
    <location>
        <begin position="225"/>
        <end position="257"/>
    </location>
</feature>
<comment type="caution">
    <text evidence="6">The sequence shown here is derived from an EMBL/GenBank/DDBJ whole genome shotgun (WGS) entry which is preliminary data.</text>
</comment>
<keyword evidence="4" id="KW-0812">Transmembrane</keyword>
<evidence type="ECO:0000256" key="3">
    <source>
        <dbReference type="ARBA" id="ARBA00022679"/>
    </source>
</evidence>
<dbReference type="InterPro" id="IPR001173">
    <property type="entry name" value="Glyco_trans_2-like"/>
</dbReference>
<dbReference type="PANTHER" id="PTHR43630:SF1">
    <property type="entry name" value="POLY-BETA-1,6-N-ACETYL-D-GLUCOSAMINE SYNTHASE"/>
    <property type="match status" value="1"/>
</dbReference>
<proteinExistence type="inferred from homology"/>
<keyword evidence="2" id="KW-0328">Glycosyltransferase</keyword>
<keyword evidence="4" id="KW-1133">Transmembrane helix</keyword>
<evidence type="ECO:0000256" key="1">
    <source>
        <dbReference type="ARBA" id="ARBA00006739"/>
    </source>
</evidence>
<evidence type="ECO:0000256" key="4">
    <source>
        <dbReference type="SAM" id="Phobius"/>
    </source>
</evidence>
<evidence type="ECO:0000256" key="2">
    <source>
        <dbReference type="ARBA" id="ARBA00022676"/>
    </source>
</evidence>
<dbReference type="PANTHER" id="PTHR43630">
    <property type="entry name" value="POLY-BETA-1,6-N-ACETYL-D-GLUCOSAMINE SYNTHASE"/>
    <property type="match status" value="1"/>
</dbReference>
<protein>
    <recommendedName>
        <fullName evidence="5">Glycosyltransferase 2-like domain-containing protein</fullName>
    </recommendedName>
</protein>
<keyword evidence="4" id="KW-0472">Membrane</keyword>
<sequence length="317" mass="36456">MKALISTVFNEGENIKSVLADIKEQTEKPDELIFVDGGSADQTTENLKGRVKLIVIKGASRSQGRNAAIESSSCDVIAVCDGGTRLKKDWFEKLTRHFSSPDVDVVCGFFKPEARSFFEKCLAGATIPIIDEVEEDKFLPSSRSVAFRKYAWKKVGGYPEWLPICEDLIFDIKLKLSGFKFKFEPDAIVYWRPRSNAYDFIKQYYLYARGDGHAKLWTARHLIRYTAYLTGFLFVYLSFTISFLWLLPFFAAELGYFSKFFYRYLGHFPDEHEVKTALAFLFIPILVVLGDAAKMCGYPVGIYERYTQKIRFEEYRA</sequence>
<dbReference type="Gene3D" id="3.90.550.10">
    <property type="entry name" value="Spore Coat Polysaccharide Biosynthesis Protein SpsA, Chain A"/>
    <property type="match status" value="1"/>
</dbReference>
<dbReference type="Pfam" id="PF00535">
    <property type="entry name" value="Glycos_transf_2"/>
    <property type="match status" value="1"/>
</dbReference>
<evidence type="ECO:0000313" key="6">
    <source>
        <dbReference type="EMBL" id="OGC54959.1"/>
    </source>
</evidence>
<reference evidence="6 7" key="1">
    <citation type="journal article" date="2016" name="Nat. Commun.">
        <title>Thousands of microbial genomes shed light on interconnected biogeochemical processes in an aquifer system.</title>
        <authorList>
            <person name="Anantharaman K."/>
            <person name="Brown C.T."/>
            <person name="Hug L.A."/>
            <person name="Sharon I."/>
            <person name="Castelle C.J."/>
            <person name="Probst A.J."/>
            <person name="Thomas B.C."/>
            <person name="Singh A."/>
            <person name="Wilkins M.J."/>
            <person name="Karaoz U."/>
            <person name="Brodie E.L."/>
            <person name="Williams K.H."/>
            <person name="Hubbard S.S."/>
            <person name="Banfield J.F."/>
        </authorList>
    </citation>
    <scope>NUCLEOTIDE SEQUENCE [LARGE SCALE GENOMIC DNA]</scope>
</reference>
<name>A0A1F4VCV8_UNCKA</name>
<dbReference type="GO" id="GO:0016757">
    <property type="term" value="F:glycosyltransferase activity"/>
    <property type="evidence" value="ECO:0007669"/>
    <property type="project" value="UniProtKB-KW"/>
</dbReference>